<evidence type="ECO:0000256" key="1">
    <source>
        <dbReference type="SAM" id="MobiDB-lite"/>
    </source>
</evidence>
<dbReference type="PANTHER" id="PTHR33099:SF7">
    <property type="entry name" value="MYND-TYPE DOMAIN-CONTAINING PROTEIN"/>
    <property type="match status" value="1"/>
</dbReference>
<proteinExistence type="predicted"/>
<protein>
    <recommendedName>
        <fullName evidence="2">Prolyl 4-hydroxylase alpha subunit Fe(2+) 2OG dioxygenase domain-containing protein</fullName>
    </recommendedName>
</protein>
<dbReference type="OrthoDB" id="124582at2759"/>
<evidence type="ECO:0000313" key="3">
    <source>
        <dbReference type="EMBL" id="KZT35930.1"/>
    </source>
</evidence>
<dbReference type="Gene3D" id="2.60.120.620">
    <property type="entry name" value="q2cbj1_9rhob like domain"/>
    <property type="match status" value="1"/>
</dbReference>
<dbReference type="PANTHER" id="PTHR33099">
    <property type="entry name" value="FE2OG DIOXYGENASE DOMAIN-CONTAINING PROTEIN"/>
    <property type="match status" value="1"/>
</dbReference>
<feature type="region of interest" description="Disordered" evidence="1">
    <location>
        <begin position="1"/>
        <end position="20"/>
    </location>
</feature>
<dbReference type="AlphaFoldDB" id="A0A166B255"/>
<evidence type="ECO:0000259" key="2">
    <source>
        <dbReference type="Pfam" id="PF13640"/>
    </source>
</evidence>
<dbReference type="Pfam" id="PF13640">
    <property type="entry name" value="2OG-FeII_Oxy_3"/>
    <property type="match status" value="1"/>
</dbReference>
<dbReference type="Proteomes" id="UP000076798">
    <property type="component" value="Unassembled WGS sequence"/>
</dbReference>
<name>A0A166B255_9AGAM</name>
<evidence type="ECO:0000313" key="4">
    <source>
        <dbReference type="Proteomes" id="UP000076798"/>
    </source>
</evidence>
<organism evidence="3 4">
    <name type="scientific">Sistotremastrum suecicum HHB10207 ss-3</name>
    <dbReference type="NCBI Taxonomy" id="1314776"/>
    <lineage>
        <taxon>Eukaryota</taxon>
        <taxon>Fungi</taxon>
        <taxon>Dikarya</taxon>
        <taxon>Basidiomycota</taxon>
        <taxon>Agaricomycotina</taxon>
        <taxon>Agaricomycetes</taxon>
        <taxon>Sistotremastrales</taxon>
        <taxon>Sistotremastraceae</taxon>
        <taxon>Sistotremastrum</taxon>
    </lineage>
</organism>
<accession>A0A166B255</accession>
<dbReference type="InterPro" id="IPR044862">
    <property type="entry name" value="Pro_4_hyd_alph_FE2OG_OXY"/>
</dbReference>
<keyword evidence="4" id="KW-1185">Reference proteome</keyword>
<gene>
    <name evidence="3" type="ORF">SISSUDRAFT_989891</name>
</gene>
<sequence>MGATDSSQSEYGLSETFQEAPDPGLRVNGFGKVTLPLAEDKARQLVRVCHRAPFGRREQTVVDQEVRDTWEINADQISFENPLWQTWFKSVVVDNVAKKLGVTSISGLELYKLLLYQEGSHFLPHQDTEKSPGMVATIIVVLPSKFEGGQVHLSHQGRRKILDIAEHSASATSILAWYSDVRHGVKPITSGYRLALSYNLIIPTGVPRPDIPGNSKMIAAVRHVLLSWKQSFDATTPLKLACVLDHQYSLHGLQNGVFRGADVQTVGILQQLTQECGFKMHYAKAECHDVRDALEGRGRARQAGDLIISEVKIEDVVDLDIEPVNLEWPAKDFRHPGDFFPRRLNSGEPDEEEYEPYHGNVSFLGLFESLRR</sequence>
<feature type="compositionally biased region" description="Polar residues" evidence="1">
    <location>
        <begin position="1"/>
        <end position="17"/>
    </location>
</feature>
<feature type="domain" description="Prolyl 4-hydroxylase alpha subunit Fe(2+) 2OG dioxygenase" evidence="2">
    <location>
        <begin position="112"/>
        <end position="198"/>
    </location>
</feature>
<reference evidence="3 4" key="1">
    <citation type="journal article" date="2016" name="Mol. Biol. Evol.">
        <title>Comparative Genomics of Early-Diverging Mushroom-Forming Fungi Provides Insights into the Origins of Lignocellulose Decay Capabilities.</title>
        <authorList>
            <person name="Nagy L.G."/>
            <person name="Riley R."/>
            <person name="Tritt A."/>
            <person name="Adam C."/>
            <person name="Daum C."/>
            <person name="Floudas D."/>
            <person name="Sun H."/>
            <person name="Yadav J.S."/>
            <person name="Pangilinan J."/>
            <person name="Larsson K.H."/>
            <person name="Matsuura K."/>
            <person name="Barry K."/>
            <person name="Labutti K."/>
            <person name="Kuo R."/>
            <person name="Ohm R.A."/>
            <person name="Bhattacharya S.S."/>
            <person name="Shirouzu T."/>
            <person name="Yoshinaga Y."/>
            <person name="Martin F.M."/>
            <person name="Grigoriev I.V."/>
            <person name="Hibbett D.S."/>
        </authorList>
    </citation>
    <scope>NUCLEOTIDE SEQUENCE [LARGE SCALE GENOMIC DNA]</scope>
    <source>
        <strain evidence="3 4">HHB10207 ss-3</strain>
    </source>
</reference>
<dbReference type="EMBL" id="KV428123">
    <property type="protein sequence ID" value="KZT35930.1"/>
    <property type="molecule type" value="Genomic_DNA"/>
</dbReference>